<dbReference type="EMBL" id="FYEH01000001">
    <property type="protein sequence ID" value="SNB54524.1"/>
    <property type="molecule type" value="Genomic_DNA"/>
</dbReference>
<dbReference type="InterPro" id="IPR041698">
    <property type="entry name" value="Methyltransf_25"/>
</dbReference>
<keyword evidence="5" id="KW-1185">Reference proteome</keyword>
<dbReference type="GO" id="GO:0032259">
    <property type="term" value="P:methylation"/>
    <property type="evidence" value="ECO:0007669"/>
    <property type="project" value="UniProtKB-KW"/>
</dbReference>
<dbReference type="CDD" id="cd02440">
    <property type="entry name" value="AdoMet_MTases"/>
    <property type="match status" value="1"/>
</dbReference>
<dbReference type="SUPFAM" id="SSF53335">
    <property type="entry name" value="S-adenosyl-L-methionine-dependent methyltransferases"/>
    <property type="match status" value="1"/>
</dbReference>
<dbReference type="PANTHER" id="PTHR44942">
    <property type="entry name" value="METHYLTRANSF_11 DOMAIN-CONTAINING PROTEIN"/>
    <property type="match status" value="1"/>
</dbReference>
<organism evidence="4 5">
    <name type="scientific">Arboricoccus pini</name>
    <dbReference type="NCBI Taxonomy" id="1963835"/>
    <lineage>
        <taxon>Bacteria</taxon>
        <taxon>Pseudomonadati</taxon>
        <taxon>Pseudomonadota</taxon>
        <taxon>Alphaproteobacteria</taxon>
        <taxon>Geminicoccales</taxon>
        <taxon>Geminicoccaceae</taxon>
        <taxon>Arboricoccus</taxon>
    </lineage>
</organism>
<feature type="domain" description="Methyltransferase" evidence="3">
    <location>
        <begin position="44"/>
        <end position="135"/>
    </location>
</feature>
<dbReference type="Proteomes" id="UP000197065">
    <property type="component" value="Unassembled WGS sequence"/>
</dbReference>
<protein>
    <submittedName>
        <fullName evidence="4">Methyltransferase domain-containing protein</fullName>
    </submittedName>
</protein>
<dbReference type="PANTHER" id="PTHR44942:SF4">
    <property type="entry name" value="METHYLTRANSFERASE TYPE 11 DOMAIN-CONTAINING PROTEIN"/>
    <property type="match status" value="1"/>
</dbReference>
<dbReference type="InterPro" id="IPR029063">
    <property type="entry name" value="SAM-dependent_MTases_sf"/>
</dbReference>
<sequence>MIDYAKERRFASTVDLYRRYRPRYPQAFIGGLVEELALSAADTVMDLGCGPGFLAVAIKPFVGHVIAVDPEPMMIEAARSEAEAAGVTLELVEGGSATLEPGPVLLSAVLMGRSFHWMDREATLARLETMVAPSGAVVLCQSTARGGDWTEAVAAVREAFANDPDHPRKRGQHDHEAVLARSPFSVIAKFAIEDADRVDVEDIVGQALTMSSTSPDRLAERRPAFEAAIRAAVAPFVQDGCLERAHTFEAIIARRP</sequence>
<evidence type="ECO:0000256" key="1">
    <source>
        <dbReference type="ARBA" id="ARBA00022603"/>
    </source>
</evidence>
<dbReference type="InterPro" id="IPR051052">
    <property type="entry name" value="Diverse_substrate_MTase"/>
</dbReference>
<evidence type="ECO:0000313" key="4">
    <source>
        <dbReference type="EMBL" id="SNB54524.1"/>
    </source>
</evidence>
<dbReference type="Gene3D" id="3.40.50.150">
    <property type="entry name" value="Vaccinia Virus protein VP39"/>
    <property type="match status" value="1"/>
</dbReference>
<dbReference type="AlphaFoldDB" id="A0A212Q5H1"/>
<dbReference type="OrthoDB" id="5642573at2"/>
<accession>A0A212Q5H1</accession>
<evidence type="ECO:0000259" key="3">
    <source>
        <dbReference type="Pfam" id="PF13649"/>
    </source>
</evidence>
<keyword evidence="2 4" id="KW-0808">Transferase</keyword>
<evidence type="ECO:0000313" key="5">
    <source>
        <dbReference type="Proteomes" id="UP000197065"/>
    </source>
</evidence>
<name>A0A212Q5H1_9PROT</name>
<dbReference type="Pfam" id="PF13649">
    <property type="entry name" value="Methyltransf_25"/>
    <property type="match status" value="1"/>
</dbReference>
<keyword evidence="1 4" id="KW-0489">Methyltransferase</keyword>
<proteinExistence type="predicted"/>
<evidence type="ECO:0000256" key="2">
    <source>
        <dbReference type="ARBA" id="ARBA00022679"/>
    </source>
</evidence>
<gene>
    <name evidence="4" type="ORF">SAMN07250955_101423</name>
</gene>
<dbReference type="RefSeq" id="WP_088559718.1">
    <property type="nucleotide sequence ID" value="NZ_FYEH01000001.1"/>
</dbReference>
<dbReference type="GO" id="GO:0008168">
    <property type="term" value="F:methyltransferase activity"/>
    <property type="evidence" value="ECO:0007669"/>
    <property type="project" value="UniProtKB-KW"/>
</dbReference>
<reference evidence="4 5" key="1">
    <citation type="submission" date="2017-06" db="EMBL/GenBank/DDBJ databases">
        <authorList>
            <person name="Kim H.J."/>
            <person name="Triplett B.A."/>
        </authorList>
    </citation>
    <scope>NUCLEOTIDE SEQUENCE [LARGE SCALE GENOMIC DNA]</scope>
    <source>
        <strain evidence="4 5">B29T1</strain>
    </source>
</reference>